<evidence type="ECO:0000313" key="7">
    <source>
        <dbReference type="Proteomes" id="UP000001299"/>
    </source>
</evidence>
<dbReference type="Pfam" id="PF00440">
    <property type="entry name" value="TetR_N"/>
    <property type="match status" value="1"/>
</dbReference>
<gene>
    <name evidence="6" type="ordered locus">bpr_I2657</name>
</gene>
<dbReference type="PANTHER" id="PTHR30055:SF234">
    <property type="entry name" value="HTH-TYPE TRANSCRIPTIONAL REGULATOR BETI"/>
    <property type="match status" value="1"/>
</dbReference>
<protein>
    <submittedName>
        <fullName evidence="6">Transcriptional regulator TetR family</fullName>
    </submittedName>
</protein>
<dbReference type="KEGG" id="bpb:bpr_I2657"/>
<dbReference type="SUPFAM" id="SSF46689">
    <property type="entry name" value="Homeodomain-like"/>
    <property type="match status" value="1"/>
</dbReference>
<name>E0RYD2_BUTPB</name>
<evidence type="ECO:0000256" key="2">
    <source>
        <dbReference type="ARBA" id="ARBA00023125"/>
    </source>
</evidence>
<dbReference type="PANTHER" id="PTHR30055">
    <property type="entry name" value="HTH-TYPE TRANSCRIPTIONAL REGULATOR RUTR"/>
    <property type="match status" value="1"/>
</dbReference>
<dbReference type="SUPFAM" id="SSF48498">
    <property type="entry name" value="Tetracyclin repressor-like, C-terminal domain"/>
    <property type="match status" value="1"/>
</dbReference>
<keyword evidence="2 4" id="KW-0238">DNA-binding</keyword>
<dbReference type="AlphaFoldDB" id="E0RYD2"/>
<evidence type="ECO:0000256" key="1">
    <source>
        <dbReference type="ARBA" id="ARBA00023015"/>
    </source>
</evidence>
<dbReference type="InterPro" id="IPR009057">
    <property type="entry name" value="Homeodomain-like_sf"/>
</dbReference>
<feature type="domain" description="HTH tetR-type" evidence="5">
    <location>
        <begin position="8"/>
        <end position="68"/>
    </location>
</feature>
<dbReference type="GO" id="GO:0003700">
    <property type="term" value="F:DNA-binding transcription factor activity"/>
    <property type="evidence" value="ECO:0007669"/>
    <property type="project" value="TreeGrafter"/>
</dbReference>
<dbReference type="eggNOG" id="COG1309">
    <property type="taxonomic scope" value="Bacteria"/>
</dbReference>
<reference evidence="6 7" key="1">
    <citation type="journal article" date="2010" name="PLoS ONE">
        <title>The glycobiome of the rumen bacterium Butyrivibrio proteoclasticus B316(T) highlights adaptation to a polysaccharide-rich environment.</title>
        <authorList>
            <person name="Kelly W.J."/>
            <person name="Leahy S.C."/>
            <person name="Altermann E."/>
            <person name="Yeoman C.J."/>
            <person name="Dunne J.C."/>
            <person name="Kong Z."/>
            <person name="Pacheco D.M."/>
            <person name="Li D."/>
            <person name="Noel S.J."/>
            <person name="Moon C.D."/>
            <person name="Cookson A.L."/>
            <person name="Attwood G.T."/>
        </authorList>
    </citation>
    <scope>NUCLEOTIDE SEQUENCE [LARGE SCALE GENOMIC DNA]</scope>
    <source>
        <strain evidence="7">ATCC 51982 / DSM 14932 / B316</strain>
    </source>
</reference>
<dbReference type="InterPro" id="IPR036271">
    <property type="entry name" value="Tet_transcr_reg_TetR-rel_C_sf"/>
</dbReference>
<keyword evidence="3" id="KW-0804">Transcription</keyword>
<evidence type="ECO:0000313" key="6">
    <source>
        <dbReference type="EMBL" id="ADL35390.1"/>
    </source>
</evidence>
<dbReference type="PROSITE" id="PS50977">
    <property type="entry name" value="HTH_TETR_2"/>
    <property type="match status" value="1"/>
</dbReference>
<sequence>MTREEQKEERRKAILMTALQLFVEKGYHETKVSDIAAAVPMSTGLMFHYFKSKEELLAALVAMGEQYTKATAGGDGIPADAFLKGMLDELFKYAKLQPFVSNMFVLMAQARRAGMPEDIRKMAMSVEAVDNTAKVIKRGQKEGSFRAGDPKLLALCFWSAFQGIMEEMTIDKNLETPDSEWIMGILRK</sequence>
<dbReference type="HOGENOM" id="CLU_069356_12_2_9"/>
<keyword evidence="7" id="KW-1185">Reference proteome</keyword>
<dbReference type="PRINTS" id="PR00455">
    <property type="entry name" value="HTHTETR"/>
</dbReference>
<dbReference type="Proteomes" id="UP000001299">
    <property type="component" value="Chromosome 1"/>
</dbReference>
<evidence type="ECO:0000259" key="5">
    <source>
        <dbReference type="PROSITE" id="PS50977"/>
    </source>
</evidence>
<keyword evidence="1" id="KW-0805">Transcription regulation</keyword>
<evidence type="ECO:0000256" key="4">
    <source>
        <dbReference type="PROSITE-ProRule" id="PRU00335"/>
    </source>
</evidence>
<dbReference type="STRING" id="515622.bpr_I2657"/>
<evidence type="ECO:0000256" key="3">
    <source>
        <dbReference type="ARBA" id="ARBA00023163"/>
    </source>
</evidence>
<organism evidence="6 7">
    <name type="scientific">Butyrivibrio proteoclasticus (strain ATCC 51982 / DSM 14932 / B316)</name>
    <name type="common">Clostridium proteoclasticum</name>
    <dbReference type="NCBI Taxonomy" id="515622"/>
    <lineage>
        <taxon>Bacteria</taxon>
        <taxon>Bacillati</taxon>
        <taxon>Bacillota</taxon>
        <taxon>Clostridia</taxon>
        <taxon>Lachnospirales</taxon>
        <taxon>Lachnospiraceae</taxon>
        <taxon>Butyrivibrio</taxon>
    </lineage>
</organism>
<dbReference type="GO" id="GO:0000976">
    <property type="term" value="F:transcription cis-regulatory region binding"/>
    <property type="evidence" value="ECO:0007669"/>
    <property type="project" value="TreeGrafter"/>
</dbReference>
<dbReference type="EMBL" id="CP001810">
    <property type="protein sequence ID" value="ADL35390.1"/>
    <property type="molecule type" value="Genomic_DNA"/>
</dbReference>
<accession>E0RYD2</accession>
<feature type="DNA-binding region" description="H-T-H motif" evidence="4">
    <location>
        <begin position="31"/>
        <end position="50"/>
    </location>
</feature>
<dbReference type="Gene3D" id="1.10.357.10">
    <property type="entry name" value="Tetracycline Repressor, domain 2"/>
    <property type="match status" value="1"/>
</dbReference>
<dbReference type="InterPro" id="IPR050109">
    <property type="entry name" value="HTH-type_TetR-like_transc_reg"/>
</dbReference>
<dbReference type="InterPro" id="IPR001647">
    <property type="entry name" value="HTH_TetR"/>
</dbReference>
<proteinExistence type="predicted"/>